<proteinExistence type="predicted"/>
<sequence length="222" mass="24807">HKNEKGESLWNVMPREWAPKNESHTEVLPEKADMILENSEGSHFFVPCIVLKVVWLVLIGIVVSELFTFIVLMIVRKKLVQRRKLDELSEREEATDQEEVLKLATANKTGPSNTGNENVVEDDKEEVNEDGTPKVSDQANNSEAAVTDQDGNSPDKDRKPNQKEKPGFKKKPRAANKPKPLIKGSTAKKGPANKSKPTPRKKAPPIPKCAPKKAPAPRRRKK</sequence>
<organism evidence="1 2">
    <name type="scientific">Rhabditophanes sp. KR3021</name>
    <dbReference type="NCBI Taxonomy" id="114890"/>
    <lineage>
        <taxon>Eukaryota</taxon>
        <taxon>Metazoa</taxon>
        <taxon>Ecdysozoa</taxon>
        <taxon>Nematoda</taxon>
        <taxon>Chromadorea</taxon>
        <taxon>Rhabditida</taxon>
        <taxon>Tylenchina</taxon>
        <taxon>Panagrolaimomorpha</taxon>
        <taxon>Strongyloidoidea</taxon>
        <taxon>Alloionematidae</taxon>
        <taxon>Rhabditophanes</taxon>
    </lineage>
</organism>
<protein>
    <submittedName>
        <fullName evidence="2">Translocation protein SEC62</fullName>
    </submittedName>
</protein>
<evidence type="ECO:0000313" key="2">
    <source>
        <dbReference type="WBParaSite" id="RSKR_0000092500.1"/>
    </source>
</evidence>
<reference evidence="2" key="1">
    <citation type="submission" date="2016-11" db="UniProtKB">
        <authorList>
            <consortium name="WormBaseParasite"/>
        </authorList>
    </citation>
    <scope>IDENTIFICATION</scope>
    <source>
        <strain evidence="2">KR3021</strain>
    </source>
</reference>
<accession>A0AC35TIC6</accession>
<evidence type="ECO:0000313" key="1">
    <source>
        <dbReference type="Proteomes" id="UP000095286"/>
    </source>
</evidence>
<name>A0AC35TIC6_9BILA</name>
<dbReference type="WBParaSite" id="RSKR_0000092500.1">
    <property type="protein sequence ID" value="RSKR_0000092500.1"/>
    <property type="gene ID" value="RSKR_0000092500"/>
</dbReference>
<dbReference type="Proteomes" id="UP000095286">
    <property type="component" value="Unplaced"/>
</dbReference>